<dbReference type="OrthoDB" id="3291337at2"/>
<name>A0A1H0REI0_9ACTN</name>
<dbReference type="RefSeq" id="WP_093788102.1">
    <property type="nucleotide sequence ID" value="NZ_FNIE01000021.1"/>
</dbReference>
<dbReference type="SUPFAM" id="SSF63380">
    <property type="entry name" value="Riboflavin synthase domain-like"/>
    <property type="match status" value="1"/>
</dbReference>
<dbReference type="PROSITE" id="PS51384">
    <property type="entry name" value="FAD_FR"/>
    <property type="match status" value="1"/>
</dbReference>
<evidence type="ECO:0000313" key="2">
    <source>
        <dbReference type="EMBL" id="SDP27328.1"/>
    </source>
</evidence>
<dbReference type="STRING" id="310781.SAMN05216259_12191"/>
<reference evidence="2 3" key="1">
    <citation type="submission" date="2016-10" db="EMBL/GenBank/DDBJ databases">
        <authorList>
            <person name="de Groot N.N."/>
        </authorList>
    </citation>
    <scope>NUCLEOTIDE SEQUENCE [LARGE SCALE GENOMIC DNA]</scope>
    <source>
        <strain evidence="2 3">CGMCC 4.2022</strain>
    </source>
</reference>
<dbReference type="InterPro" id="IPR039261">
    <property type="entry name" value="FNR_nucleotide-bd"/>
</dbReference>
<dbReference type="InterPro" id="IPR017938">
    <property type="entry name" value="Riboflavin_synthase-like_b-brl"/>
</dbReference>
<dbReference type="PANTHER" id="PTHR30157:SF0">
    <property type="entry name" value="NADPH-DEPENDENT FERRIC-CHELATE REDUCTASE"/>
    <property type="match status" value="1"/>
</dbReference>
<feature type="domain" description="FAD-binding FR-type" evidence="1">
    <location>
        <begin position="6"/>
        <end position="141"/>
    </location>
</feature>
<organism evidence="2 3">
    <name type="scientific">Actinacidiphila guanduensis</name>
    <dbReference type="NCBI Taxonomy" id="310781"/>
    <lineage>
        <taxon>Bacteria</taxon>
        <taxon>Bacillati</taxon>
        <taxon>Actinomycetota</taxon>
        <taxon>Actinomycetes</taxon>
        <taxon>Kitasatosporales</taxon>
        <taxon>Streptomycetaceae</taxon>
        <taxon>Actinacidiphila</taxon>
    </lineage>
</organism>
<dbReference type="Gene3D" id="3.40.50.80">
    <property type="entry name" value="Nucleotide-binding domain of ferredoxin-NADP reductase (FNR) module"/>
    <property type="match status" value="1"/>
</dbReference>
<dbReference type="InterPro" id="IPR007037">
    <property type="entry name" value="SIP_rossman_dom"/>
</dbReference>
<protein>
    <submittedName>
        <fullName evidence="2">NADPH-dependent ferric siderophore reductase, contains FAD-binding and SIP domains</fullName>
    </submittedName>
</protein>
<dbReference type="CDD" id="cd06193">
    <property type="entry name" value="siderophore_interacting"/>
    <property type="match status" value="1"/>
</dbReference>
<dbReference type="PANTHER" id="PTHR30157">
    <property type="entry name" value="FERRIC REDUCTASE, NADPH-DEPENDENT"/>
    <property type="match status" value="1"/>
</dbReference>
<evidence type="ECO:0000313" key="3">
    <source>
        <dbReference type="Proteomes" id="UP000199341"/>
    </source>
</evidence>
<evidence type="ECO:0000259" key="1">
    <source>
        <dbReference type="PROSITE" id="PS51384"/>
    </source>
</evidence>
<dbReference type="EMBL" id="FNIE01000021">
    <property type="protein sequence ID" value="SDP27328.1"/>
    <property type="molecule type" value="Genomic_DNA"/>
</dbReference>
<keyword evidence="3" id="KW-1185">Reference proteome</keyword>
<dbReference type="InterPro" id="IPR039374">
    <property type="entry name" value="SIP_fam"/>
</dbReference>
<dbReference type="AlphaFoldDB" id="A0A1H0REI0"/>
<sequence>MSARPYGFFHPRVVRTRRLSPTLVRVVLGCDELTGVVSGGHDQRFKLFLPQEGQDVPVLPDILDDSWYPRWRALDPGVRGIMRTYTMSGVRRERAEMDVDFALHGDLGPASRWARRAQPGDPVSVLAPLVPENGGVDFRPPPGTDWVLLTGDETALPAVAGILAALPAGTRVAAFLEVAHPEDRIGLPTRADAEVTWLIRGPGAADRTGALLQAVTAAVFPPGTAYAWLAGESACVRALRRHLTTARGLPRTHVTFTGYWRQGRTEDDLLTEAAAAAAG</sequence>
<dbReference type="GO" id="GO:0016491">
    <property type="term" value="F:oxidoreductase activity"/>
    <property type="evidence" value="ECO:0007669"/>
    <property type="project" value="InterPro"/>
</dbReference>
<dbReference type="Gene3D" id="2.40.30.10">
    <property type="entry name" value="Translation factors"/>
    <property type="match status" value="1"/>
</dbReference>
<dbReference type="InterPro" id="IPR013113">
    <property type="entry name" value="SIP_FAD-bd"/>
</dbReference>
<dbReference type="Pfam" id="PF08021">
    <property type="entry name" value="FAD_binding_9"/>
    <property type="match status" value="1"/>
</dbReference>
<accession>A0A1H0REI0</accession>
<proteinExistence type="predicted"/>
<gene>
    <name evidence="2" type="ORF">SAMN05216259_12191</name>
</gene>
<dbReference type="Proteomes" id="UP000199341">
    <property type="component" value="Unassembled WGS sequence"/>
</dbReference>
<dbReference type="InterPro" id="IPR017927">
    <property type="entry name" value="FAD-bd_FR_type"/>
</dbReference>
<dbReference type="Pfam" id="PF04954">
    <property type="entry name" value="SIP"/>
    <property type="match status" value="1"/>
</dbReference>